<organism evidence="1 2">
    <name type="scientific">Halorubrum ejinorense</name>
    <dbReference type="NCBI Taxonomy" id="425309"/>
    <lineage>
        <taxon>Archaea</taxon>
        <taxon>Methanobacteriati</taxon>
        <taxon>Methanobacteriota</taxon>
        <taxon>Stenosarchaea group</taxon>
        <taxon>Halobacteria</taxon>
        <taxon>Halobacteriales</taxon>
        <taxon>Haloferacaceae</taxon>
        <taxon>Halorubrum</taxon>
    </lineage>
</organism>
<dbReference type="Proteomes" id="UP001501425">
    <property type="component" value="Unassembled WGS sequence"/>
</dbReference>
<name>A0AAV3STY2_9EURY</name>
<comment type="caution">
    <text evidence="1">The sequence shown here is derived from an EMBL/GenBank/DDBJ whole genome shotgun (WGS) entry which is preliminary data.</text>
</comment>
<reference evidence="1" key="2">
    <citation type="submission" date="2023-12" db="EMBL/GenBank/DDBJ databases">
        <authorList>
            <person name="Sun Q."/>
            <person name="Inoue M."/>
        </authorList>
    </citation>
    <scope>NUCLEOTIDE SEQUENCE</scope>
    <source>
        <strain evidence="1">JCM 14265</strain>
    </source>
</reference>
<evidence type="ECO:0000313" key="2">
    <source>
        <dbReference type="Proteomes" id="UP001501425"/>
    </source>
</evidence>
<accession>A0AAV3STY2</accession>
<dbReference type="EMBL" id="BAAADQ010000013">
    <property type="protein sequence ID" value="GAA0547637.1"/>
    <property type="molecule type" value="Genomic_DNA"/>
</dbReference>
<protein>
    <submittedName>
        <fullName evidence="1">Uncharacterized protein</fullName>
    </submittedName>
</protein>
<proteinExistence type="predicted"/>
<gene>
    <name evidence="1" type="ORF">GCM10008994_23130</name>
</gene>
<sequence length="89" mass="9892">MAFVEILFSYNPHVEELCQLPRTRTDTARDSEYGHCSRERGPQRDCFDGVPLNRDLVPVLTLDDGKSVGLSLLCSTHTISTLAVTNIAQ</sequence>
<reference evidence="1" key="1">
    <citation type="journal article" date="2014" name="Int. J. Syst. Evol. Microbiol.">
        <title>Complete genome sequence of Corynebacterium casei LMG S-19264T (=DSM 44701T), isolated from a smear-ripened cheese.</title>
        <authorList>
            <consortium name="US DOE Joint Genome Institute (JGI-PGF)"/>
            <person name="Walter F."/>
            <person name="Albersmeier A."/>
            <person name="Kalinowski J."/>
            <person name="Ruckert C."/>
        </authorList>
    </citation>
    <scope>NUCLEOTIDE SEQUENCE</scope>
    <source>
        <strain evidence="1">JCM 14265</strain>
    </source>
</reference>
<evidence type="ECO:0000313" key="1">
    <source>
        <dbReference type="EMBL" id="GAA0547637.1"/>
    </source>
</evidence>
<dbReference type="AlphaFoldDB" id="A0AAV3STY2"/>